<keyword evidence="2" id="KW-0479">Metal-binding</keyword>
<dbReference type="Gene3D" id="3.40.720.10">
    <property type="entry name" value="Alkaline Phosphatase, subunit A"/>
    <property type="match status" value="1"/>
</dbReference>
<dbReference type="AlphaFoldDB" id="A0A8J8MHW2"/>
<dbReference type="PANTHER" id="PTHR45953">
    <property type="entry name" value="IDURONATE 2-SULFATASE"/>
    <property type="match status" value="1"/>
</dbReference>
<keyword evidence="3 5" id="KW-0378">Hydrolase</keyword>
<dbReference type="PROSITE" id="PS00523">
    <property type="entry name" value="SULFATASE_1"/>
    <property type="match status" value="1"/>
</dbReference>
<dbReference type="InterPro" id="IPR024607">
    <property type="entry name" value="Sulfatase_CS"/>
</dbReference>
<dbReference type="InterPro" id="IPR017850">
    <property type="entry name" value="Alkaline_phosphatase_core_sf"/>
</dbReference>
<name>A0A8J8MHW2_9FIRM</name>
<dbReference type="PANTHER" id="PTHR45953:SF1">
    <property type="entry name" value="IDURONATE 2-SULFATASE"/>
    <property type="match status" value="1"/>
</dbReference>
<accession>A0A8J8MHW2</accession>
<evidence type="ECO:0000256" key="3">
    <source>
        <dbReference type="ARBA" id="ARBA00022801"/>
    </source>
</evidence>
<organism evidence="5 6">
    <name type="scientific">Vallitalea pronyensis</name>
    <dbReference type="NCBI Taxonomy" id="1348613"/>
    <lineage>
        <taxon>Bacteria</taxon>
        <taxon>Bacillati</taxon>
        <taxon>Bacillota</taxon>
        <taxon>Clostridia</taxon>
        <taxon>Lachnospirales</taxon>
        <taxon>Vallitaleaceae</taxon>
        <taxon>Vallitalea</taxon>
    </lineage>
</organism>
<dbReference type="GO" id="GO:0046872">
    <property type="term" value="F:metal ion binding"/>
    <property type="evidence" value="ECO:0007669"/>
    <property type="project" value="UniProtKB-KW"/>
</dbReference>
<evidence type="ECO:0000259" key="4">
    <source>
        <dbReference type="Pfam" id="PF00884"/>
    </source>
</evidence>
<dbReference type="Proteomes" id="UP000683246">
    <property type="component" value="Chromosome"/>
</dbReference>
<evidence type="ECO:0000256" key="2">
    <source>
        <dbReference type="ARBA" id="ARBA00022723"/>
    </source>
</evidence>
<dbReference type="RefSeq" id="WP_212697605.1">
    <property type="nucleotide sequence ID" value="NZ_CP058649.1"/>
</dbReference>
<sequence>MRKNILFLLVDQWPSDAFSHRGAAIKTPNMDRLTSESTNFINAFTTCPLCSPARSVLLTGRWNTQTGLEDNMGVGYSTQEPLKQTEETWVDGAVAAGYHVGYYGKWHLGPNGPIIRGAKKHFDDIEPHSKPYMVGKSDYNYEACKMNYKKRADALLKSNHHFYGDTRMSIEETLPYKIAEKGCAFIREYAQGDKEQPFMLTVSVNDPHFPHYLPKEFIDKIKEFPVTLPENLRDDFQDKPWFHNVPWWPSMDTSTLTQEDWLEVIRYAGMHRMLVDQALGRVLNTLDETGLSDETIVIFTSDHGDMCGAHNRFDKGPYYYDEVFRVPLMIKMPQEKPAIQKGYVSLIDLGKTLFDMMNHETKKPMFGRNIMSLIGKEEPPHDWQNMVYGMYEKYNGMRFIIRAIRSERFKYVYNPQDKDEFYDLDMDPYELHNKATDEAYTEEKTYLQRQLIDWMKAIDDPMLQETLLSIPQAGWIDVLEKPGP</sequence>
<dbReference type="SUPFAM" id="SSF53649">
    <property type="entry name" value="Alkaline phosphatase-like"/>
    <property type="match status" value="1"/>
</dbReference>
<evidence type="ECO:0000313" key="6">
    <source>
        <dbReference type="Proteomes" id="UP000683246"/>
    </source>
</evidence>
<comment type="similarity">
    <text evidence="1">Belongs to the sulfatase family.</text>
</comment>
<feature type="domain" description="Sulfatase N-terminal" evidence="4">
    <location>
        <begin position="3"/>
        <end position="358"/>
    </location>
</feature>
<dbReference type="InterPro" id="IPR000917">
    <property type="entry name" value="Sulfatase_N"/>
</dbReference>
<dbReference type="Pfam" id="PF00884">
    <property type="entry name" value="Sulfatase"/>
    <property type="match status" value="1"/>
</dbReference>
<keyword evidence="6" id="KW-1185">Reference proteome</keyword>
<dbReference type="GO" id="GO:0005737">
    <property type="term" value="C:cytoplasm"/>
    <property type="evidence" value="ECO:0007669"/>
    <property type="project" value="TreeGrafter"/>
</dbReference>
<protein>
    <submittedName>
        <fullName evidence="5">Sulfatase-like hydrolase/transferase</fullName>
    </submittedName>
</protein>
<gene>
    <name evidence="5" type="ORF">HZI73_07355</name>
</gene>
<reference evidence="5" key="1">
    <citation type="submission" date="2020-07" db="EMBL/GenBank/DDBJ databases">
        <title>Vallitalea pronyensis genome.</title>
        <authorList>
            <person name="Postec A."/>
        </authorList>
    </citation>
    <scope>NUCLEOTIDE SEQUENCE</scope>
    <source>
        <strain evidence="5">FatNI3</strain>
    </source>
</reference>
<evidence type="ECO:0000313" key="5">
    <source>
        <dbReference type="EMBL" id="QUI22127.1"/>
    </source>
</evidence>
<dbReference type="KEGG" id="vpy:HZI73_07355"/>
<dbReference type="GO" id="GO:0008484">
    <property type="term" value="F:sulfuric ester hydrolase activity"/>
    <property type="evidence" value="ECO:0007669"/>
    <property type="project" value="TreeGrafter"/>
</dbReference>
<evidence type="ECO:0000256" key="1">
    <source>
        <dbReference type="ARBA" id="ARBA00008779"/>
    </source>
</evidence>
<dbReference type="EMBL" id="CP058649">
    <property type="protein sequence ID" value="QUI22127.1"/>
    <property type="molecule type" value="Genomic_DNA"/>
</dbReference>
<proteinExistence type="inferred from homology"/>